<keyword evidence="2" id="KW-1185">Reference proteome</keyword>
<accession>A0AAW1X758</accession>
<evidence type="ECO:0000313" key="1">
    <source>
        <dbReference type="EMBL" id="KAK9932798.1"/>
    </source>
</evidence>
<dbReference type="Proteomes" id="UP001457282">
    <property type="component" value="Unassembled WGS sequence"/>
</dbReference>
<proteinExistence type="predicted"/>
<evidence type="ECO:0000313" key="2">
    <source>
        <dbReference type="Proteomes" id="UP001457282"/>
    </source>
</evidence>
<name>A0AAW1X758_RUBAR</name>
<organism evidence="1 2">
    <name type="scientific">Rubus argutus</name>
    <name type="common">Southern blackberry</name>
    <dbReference type="NCBI Taxonomy" id="59490"/>
    <lineage>
        <taxon>Eukaryota</taxon>
        <taxon>Viridiplantae</taxon>
        <taxon>Streptophyta</taxon>
        <taxon>Embryophyta</taxon>
        <taxon>Tracheophyta</taxon>
        <taxon>Spermatophyta</taxon>
        <taxon>Magnoliopsida</taxon>
        <taxon>eudicotyledons</taxon>
        <taxon>Gunneridae</taxon>
        <taxon>Pentapetalae</taxon>
        <taxon>rosids</taxon>
        <taxon>fabids</taxon>
        <taxon>Rosales</taxon>
        <taxon>Rosaceae</taxon>
        <taxon>Rosoideae</taxon>
        <taxon>Rosoideae incertae sedis</taxon>
        <taxon>Rubus</taxon>
    </lineage>
</organism>
<dbReference type="EMBL" id="JBEDUW010000004">
    <property type="protein sequence ID" value="KAK9932798.1"/>
    <property type="molecule type" value="Genomic_DNA"/>
</dbReference>
<sequence length="87" mass="9209">MGMGAGPGTPYCPSSLGGYPGKDRTESVGPIQCHGVALLASIDVDSSLFGIMEEGSFKTDSRYRGVGAVDPSDLNMYIYSFLDKMHV</sequence>
<reference evidence="1 2" key="1">
    <citation type="journal article" date="2023" name="G3 (Bethesda)">
        <title>A chromosome-length genome assembly and annotation of blackberry (Rubus argutus, cv. 'Hillquist').</title>
        <authorList>
            <person name="Bruna T."/>
            <person name="Aryal R."/>
            <person name="Dudchenko O."/>
            <person name="Sargent D.J."/>
            <person name="Mead D."/>
            <person name="Buti M."/>
            <person name="Cavallini A."/>
            <person name="Hytonen T."/>
            <person name="Andres J."/>
            <person name="Pham M."/>
            <person name="Weisz D."/>
            <person name="Mascagni F."/>
            <person name="Usai G."/>
            <person name="Natali L."/>
            <person name="Bassil N."/>
            <person name="Fernandez G.E."/>
            <person name="Lomsadze A."/>
            <person name="Armour M."/>
            <person name="Olukolu B."/>
            <person name="Poorten T."/>
            <person name="Britton C."/>
            <person name="Davik J."/>
            <person name="Ashrafi H."/>
            <person name="Aiden E.L."/>
            <person name="Borodovsky M."/>
            <person name="Worthington M."/>
        </authorList>
    </citation>
    <scope>NUCLEOTIDE SEQUENCE [LARGE SCALE GENOMIC DNA]</scope>
    <source>
        <strain evidence="1">PI 553951</strain>
    </source>
</reference>
<protein>
    <submittedName>
        <fullName evidence="1">Uncharacterized protein</fullName>
    </submittedName>
</protein>
<dbReference type="AlphaFoldDB" id="A0AAW1X758"/>
<comment type="caution">
    <text evidence="1">The sequence shown here is derived from an EMBL/GenBank/DDBJ whole genome shotgun (WGS) entry which is preliminary data.</text>
</comment>
<gene>
    <name evidence="1" type="ORF">M0R45_020020</name>
</gene>